<keyword evidence="3" id="KW-1185">Reference proteome</keyword>
<feature type="region of interest" description="Disordered" evidence="1">
    <location>
        <begin position="320"/>
        <end position="342"/>
    </location>
</feature>
<evidence type="ECO:0000313" key="3">
    <source>
        <dbReference type="Proteomes" id="UP001362999"/>
    </source>
</evidence>
<evidence type="ECO:0000256" key="1">
    <source>
        <dbReference type="SAM" id="MobiDB-lite"/>
    </source>
</evidence>
<accession>A0AAW0DV48</accession>
<dbReference type="Proteomes" id="UP001362999">
    <property type="component" value="Unassembled WGS sequence"/>
</dbReference>
<proteinExistence type="predicted"/>
<feature type="region of interest" description="Disordered" evidence="1">
    <location>
        <begin position="442"/>
        <end position="462"/>
    </location>
</feature>
<comment type="caution">
    <text evidence="2">The sequence shown here is derived from an EMBL/GenBank/DDBJ whole genome shotgun (WGS) entry which is preliminary data.</text>
</comment>
<feature type="compositionally biased region" description="Polar residues" evidence="1">
    <location>
        <begin position="7"/>
        <end position="17"/>
    </location>
</feature>
<feature type="compositionally biased region" description="Basic and acidic residues" evidence="1">
    <location>
        <begin position="442"/>
        <end position="452"/>
    </location>
</feature>
<reference evidence="2 3" key="1">
    <citation type="journal article" date="2024" name="J Genomics">
        <title>Draft genome sequencing and assembly of Favolaschia claudopus CIRM-BRFM 2984 isolated from oak limbs.</title>
        <authorList>
            <person name="Navarro D."/>
            <person name="Drula E."/>
            <person name="Chaduli D."/>
            <person name="Cazenave R."/>
            <person name="Ahrendt S."/>
            <person name="Wang J."/>
            <person name="Lipzen A."/>
            <person name="Daum C."/>
            <person name="Barry K."/>
            <person name="Grigoriev I.V."/>
            <person name="Favel A."/>
            <person name="Rosso M.N."/>
            <person name="Martin F."/>
        </authorList>
    </citation>
    <scope>NUCLEOTIDE SEQUENCE [LARGE SCALE GENOMIC DNA]</scope>
    <source>
        <strain evidence="2 3">CIRM-BRFM 2984</strain>
    </source>
</reference>
<organism evidence="2 3">
    <name type="scientific">Favolaschia claudopus</name>
    <dbReference type="NCBI Taxonomy" id="2862362"/>
    <lineage>
        <taxon>Eukaryota</taxon>
        <taxon>Fungi</taxon>
        <taxon>Dikarya</taxon>
        <taxon>Basidiomycota</taxon>
        <taxon>Agaricomycotina</taxon>
        <taxon>Agaricomycetes</taxon>
        <taxon>Agaricomycetidae</taxon>
        <taxon>Agaricales</taxon>
        <taxon>Marasmiineae</taxon>
        <taxon>Mycenaceae</taxon>
        <taxon>Favolaschia</taxon>
    </lineage>
</organism>
<evidence type="ECO:0000313" key="2">
    <source>
        <dbReference type="EMBL" id="KAK7055418.1"/>
    </source>
</evidence>
<dbReference type="EMBL" id="JAWWNJ010000005">
    <property type="protein sequence ID" value="KAK7055418.1"/>
    <property type="molecule type" value="Genomic_DNA"/>
</dbReference>
<feature type="region of interest" description="Disordered" evidence="1">
    <location>
        <begin position="1"/>
        <end position="27"/>
    </location>
</feature>
<dbReference type="AlphaFoldDB" id="A0AAW0DV48"/>
<sequence length="462" mass="51948">MADKSKPSANSRKQILTVQRRRPGKEGVNSCLFPSPSFFEVLHPLGFSDSDSPNAVQKLEGLAVRHKIRWKVCHGYGKWVLALAEANSAAKKALGYCDVSWEFQLRKHFTGNATLIWLKILSQLVQESQESHFNHFPTSACFNFNTFRLYRITADFQPVHLAWNLSRITELSFVKLVGPTYFFPNLALDARLQRDAHRNLYRSPRFNLRSATLNLFNCQMHISTLSAPILRFALNLELWQNLPNEAALLCRVFELRLLTLSNDLRRKQVVFKTISFKFYLLTTYMKDVRVERRSRQPSRVQYGRRNAGGSAAAASVSSEWFGGGTGDADREGGGGTSTMGSASRQWMGWTCRWVKRRADELEFQRGEERELTASVSRGPKASGGGGFGEFELRRRSASEESGIWDSESGKRLAGGDMGGEVRCLSGVKNGCGELSVVGVERGESYEKPRERVGSAGVERNRR</sequence>
<feature type="region of interest" description="Disordered" evidence="1">
    <location>
        <begin position="367"/>
        <end position="389"/>
    </location>
</feature>
<protein>
    <submittedName>
        <fullName evidence="2">Uncharacterized protein</fullName>
    </submittedName>
</protein>
<gene>
    <name evidence="2" type="ORF">R3P38DRAFT_3342516</name>
</gene>
<name>A0AAW0DV48_9AGAR</name>